<organism evidence="9 10">
    <name type="scientific">Diutina rugosa</name>
    <name type="common">Yeast</name>
    <name type="synonym">Candida rugosa</name>
    <dbReference type="NCBI Taxonomy" id="5481"/>
    <lineage>
        <taxon>Eukaryota</taxon>
        <taxon>Fungi</taxon>
        <taxon>Dikarya</taxon>
        <taxon>Ascomycota</taxon>
        <taxon>Saccharomycotina</taxon>
        <taxon>Pichiomycetes</taxon>
        <taxon>Debaryomycetaceae</taxon>
        <taxon>Diutina</taxon>
    </lineage>
</organism>
<dbReference type="SUPFAM" id="SSF57863">
    <property type="entry name" value="ArfGap/RecO-like zinc finger"/>
    <property type="match status" value="1"/>
</dbReference>
<feature type="region of interest" description="Disordered" evidence="6">
    <location>
        <begin position="132"/>
        <end position="360"/>
    </location>
</feature>
<dbReference type="GO" id="GO:0005737">
    <property type="term" value="C:cytoplasm"/>
    <property type="evidence" value="ECO:0007669"/>
    <property type="project" value="TreeGrafter"/>
</dbReference>
<reference evidence="9 10" key="1">
    <citation type="submission" date="2019-07" db="EMBL/GenBank/DDBJ databases">
        <title>Genome assembly of two rare yeast pathogens: Diutina rugosa and Trichomonascus ciferrii.</title>
        <authorList>
            <person name="Mixao V."/>
            <person name="Saus E."/>
            <person name="Hansen A."/>
            <person name="Lass-Flor C."/>
            <person name="Gabaldon T."/>
        </authorList>
    </citation>
    <scope>NUCLEOTIDE SEQUENCE [LARGE SCALE GENOMIC DNA]</scope>
    <source>
        <strain evidence="9 10">CBS 613</strain>
    </source>
</reference>
<feature type="compositionally biased region" description="Low complexity" evidence="6">
    <location>
        <begin position="235"/>
        <end position="306"/>
    </location>
</feature>
<dbReference type="PANTHER" id="PTHR45705:SF1">
    <property type="entry name" value="FI20236P1"/>
    <property type="match status" value="1"/>
</dbReference>
<keyword evidence="1" id="KW-0343">GTPase activation</keyword>
<evidence type="ECO:0000256" key="1">
    <source>
        <dbReference type="ARBA" id="ARBA00022468"/>
    </source>
</evidence>
<proteinExistence type="predicted"/>
<dbReference type="PANTHER" id="PTHR45705">
    <property type="entry name" value="FI20236P1"/>
    <property type="match status" value="1"/>
</dbReference>
<name>A0A642UY42_DIURU</name>
<feature type="domain" description="Arf-GAP" evidence="8">
    <location>
        <begin position="16"/>
        <end position="125"/>
    </location>
</feature>
<dbReference type="EMBL" id="SWFT01000050">
    <property type="protein sequence ID" value="KAA8905119.1"/>
    <property type="molecule type" value="Genomic_DNA"/>
</dbReference>
<feature type="domain" description="GATA-type" evidence="7">
    <location>
        <begin position="25"/>
        <end position="65"/>
    </location>
</feature>
<dbReference type="GeneID" id="54780200"/>
<keyword evidence="4" id="KW-0862">Zinc</keyword>
<dbReference type="SMART" id="SM00105">
    <property type="entry name" value="ArfGap"/>
    <property type="match status" value="1"/>
</dbReference>
<evidence type="ECO:0000256" key="4">
    <source>
        <dbReference type="ARBA" id="ARBA00022833"/>
    </source>
</evidence>
<dbReference type="GO" id="GO:0006355">
    <property type="term" value="P:regulation of DNA-templated transcription"/>
    <property type="evidence" value="ECO:0007669"/>
    <property type="project" value="InterPro"/>
</dbReference>
<dbReference type="Gene3D" id="1.10.220.150">
    <property type="entry name" value="Arf GTPase activating protein"/>
    <property type="match status" value="1"/>
</dbReference>
<feature type="compositionally biased region" description="Low complexity" evidence="6">
    <location>
        <begin position="139"/>
        <end position="177"/>
    </location>
</feature>
<dbReference type="InterPro" id="IPR001164">
    <property type="entry name" value="ArfGAP_dom"/>
</dbReference>
<dbReference type="GO" id="GO:0043565">
    <property type="term" value="F:sequence-specific DNA binding"/>
    <property type="evidence" value="ECO:0007669"/>
    <property type="project" value="InterPro"/>
</dbReference>
<evidence type="ECO:0000313" key="9">
    <source>
        <dbReference type="EMBL" id="KAA8905119.1"/>
    </source>
</evidence>
<evidence type="ECO:0000259" key="8">
    <source>
        <dbReference type="PROSITE" id="PS50115"/>
    </source>
</evidence>
<accession>A0A642UY42</accession>
<dbReference type="InterPro" id="IPR038508">
    <property type="entry name" value="ArfGAP_dom_sf"/>
</dbReference>
<feature type="compositionally biased region" description="Pro residues" evidence="6">
    <location>
        <begin position="187"/>
        <end position="197"/>
    </location>
</feature>
<dbReference type="GO" id="GO:0005096">
    <property type="term" value="F:GTPase activator activity"/>
    <property type="evidence" value="ECO:0007669"/>
    <property type="project" value="UniProtKB-KW"/>
</dbReference>
<evidence type="ECO:0000313" key="10">
    <source>
        <dbReference type="Proteomes" id="UP000449547"/>
    </source>
</evidence>
<dbReference type="AlphaFoldDB" id="A0A642UY42"/>
<dbReference type="OMA" id="YEYKKWI"/>
<dbReference type="FunFam" id="1.10.220.150:FF:000009">
    <property type="entry name" value="stromal membrane-associated protein 1 isoform X1"/>
    <property type="match status" value="1"/>
</dbReference>
<feature type="compositionally biased region" description="Pro residues" evidence="6">
    <location>
        <begin position="307"/>
        <end position="319"/>
    </location>
</feature>
<comment type="caution">
    <text evidence="9">The sequence shown here is derived from an EMBL/GenBank/DDBJ whole genome shotgun (WGS) entry which is preliminary data.</text>
</comment>
<dbReference type="GO" id="GO:0008270">
    <property type="term" value="F:zinc ion binding"/>
    <property type="evidence" value="ECO:0007669"/>
    <property type="project" value="UniProtKB-KW"/>
</dbReference>
<dbReference type="VEuPathDB" id="FungiDB:DIURU_001547"/>
<sequence>MSALPSSKKTHSEKHKQIFRQLLREEPNKQCADCKVSKNPRWASWSLGCFLCIRCSGIHRGMGTHISKVKSVDLDAWTDDQVENMIKWGNAKCNAFWESKLPANYVPDASKIENYIRTKYDLKKWAASTTIPDPLTMKTPTPSAATSAPAPTSASTSSRASAPQKSAAPSQASNSANLLDDLFSSPAPTPPAQPAQPQPHRAASTHKAPVQQTPTPPRPQSTGSSMGSRPDLKKSILSLYSSPSASSSSFVQQSYSPPAQPQSPYQQPQSYSSSTLNSVTSSLNGLSFSSSQQPQQSVTPKQSVAPQAPPQPKPQPKPQPSWNNEWSDVPSGGWSSTPPAAKPAVNLNGLDDDLFKNVWS</sequence>
<dbReference type="Proteomes" id="UP000449547">
    <property type="component" value="Unassembled WGS sequence"/>
</dbReference>
<dbReference type="InterPro" id="IPR037278">
    <property type="entry name" value="ARFGAP/RecO"/>
</dbReference>
<dbReference type="PROSITE" id="PS50115">
    <property type="entry name" value="ARFGAP"/>
    <property type="match status" value="1"/>
</dbReference>
<keyword evidence="2" id="KW-0479">Metal-binding</keyword>
<keyword evidence="3 5" id="KW-0863">Zinc-finger</keyword>
<evidence type="ECO:0000259" key="7">
    <source>
        <dbReference type="PROSITE" id="PS50114"/>
    </source>
</evidence>
<dbReference type="PROSITE" id="PS50114">
    <property type="entry name" value="GATA_ZN_FINGER_2"/>
    <property type="match status" value="1"/>
</dbReference>
<keyword evidence="10" id="KW-1185">Reference proteome</keyword>
<dbReference type="RefSeq" id="XP_034013505.1">
    <property type="nucleotide sequence ID" value="XM_034154102.1"/>
</dbReference>
<protein>
    <submittedName>
        <fullName evidence="9">Uncharacterized protein</fullName>
    </submittedName>
</protein>
<dbReference type="InterPro" id="IPR000679">
    <property type="entry name" value="Znf_GATA"/>
</dbReference>
<evidence type="ECO:0000256" key="2">
    <source>
        <dbReference type="ARBA" id="ARBA00022723"/>
    </source>
</evidence>
<dbReference type="PRINTS" id="PR00405">
    <property type="entry name" value="REVINTRACTNG"/>
</dbReference>
<evidence type="ECO:0000256" key="5">
    <source>
        <dbReference type="PROSITE-ProRule" id="PRU00094"/>
    </source>
</evidence>
<dbReference type="OrthoDB" id="10266696at2759"/>
<dbReference type="Pfam" id="PF01412">
    <property type="entry name" value="ArfGap"/>
    <property type="match status" value="1"/>
</dbReference>
<gene>
    <name evidence="9" type="ORF">DIURU_001547</name>
</gene>
<evidence type="ECO:0000256" key="6">
    <source>
        <dbReference type="SAM" id="MobiDB-lite"/>
    </source>
</evidence>
<evidence type="ECO:0000256" key="3">
    <source>
        <dbReference type="ARBA" id="ARBA00022771"/>
    </source>
</evidence>
<dbReference type="InterPro" id="IPR051718">
    <property type="entry name" value="ARF_GTPase-activating"/>
</dbReference>